<evidence type="ECO:0000313" key="1">
    <source>
        <dbReference type="EMBL" id="GMK47527.1"/>
    </source>
</evidence>
<name>A0ABQ6NTI8_9BACL</name>
<sequence length="77" mass="8784">MAAPLRKTQTDVPIIITNEVHEPNIVESYQIGSTSIHIADNGYKDKSKEEISKVWSNFYEVGWEIWKSISNSKNETS</sequence>
<dbReference type="RefSeq" id="WP_317981477.1">
    <property type="nucleotide sequence ID" value="NZ_BTCL01000020.1"/>
</dbReference>
<reference evidence="1 2" key="1">
    <citation type="submission" date="2023-05" db="EMBL/GenBank/DDBJ databases">
        <title>Draft genome of Paenibacillus sp. CCS26.</title>
        <authorList>
            <person name="Akita H."/>
            <person name="Shinto Y."/>
            <person name="Kimura Z."/>
        </authorList>
    </citation>
    <scope>NUCLEOTIDE SEQUENCE [LARGE SCALE GENOMIC DNA]</scope>
    <source>
        <strain evidence="1 2">CCS26</strain>
    </source>
</reference>
<accession>A0ABQ6NTI8</accession>
<comment type="caution">
    <text evidence="1">The sequence shown here is derived from an EMBL/GenBank/DDBJ whole genome shotgun (WGS) entry which is preliminary data.</text>
</comment>
<proteinExistence type="predicted"/>
<organism evidence="1 2">
    <name type="scientific">Paenibacillus glycanilyticus</name>
    <dbReference type="NCBI Taxonomy" id="126569"/>
    <lineage>
        <taxon>Bacteria</taxon>
        <taxon>Bacillati</taxon>
        <taxon>Bacillota</taxon>
        <taxon>Bacilli</taxon>
        <taxon>Bacillales</taxon>
        <taxon>Paenibacillaceae</taxon>
        <taxon>Paenibacillus</taxon>
    </lineage>
</organism>
<protein>
    <submittedName>
        <fullName evidence="1">Uncharacterized protein</fullName>
    </submittedName>
</protein>
<dbReference type="EMBL" id="BTCL01000020">
    <property type="protein sequence ID" value="GMK47527.1"/>
    <property type="molecule type" value="Genomic_DNA"/>
</dbReference>
<evidence type="ECO:0000313" key="2">
    <source>
        <dbReference type="Proteomes" id="UP001285921"/>
    </source>
</evidence>
<gene>
    <name evidence="1" type="ORF">PghCCS26_46570</name>
</gene>
<dbReference type="Proteomes" id="UP001285921">
    <property type="component" value="Unassembled WGS sequence"/>
</dbReference>
<keyword evidence="2" id="KW-1185">Reference proteome</keyword>